<dbReference type="SUPFAM" id="SSF143865">
    <property type="entry name" value="CorA soluble domain-like"/>
    <property type="match status" value="1"/>
</dbReference>
<keyword evidence="13" id="KW-1185">Reference proteome</keyword>
<dbReference type="InterPro" id="IPR002523">
    <property type="entry name" value="MgTranspt_CorA/ZnTranspt_ZntB"/>
</dbReference>
<protein>
    <submittedName>
        <fullName evidence="12">Zinc transporter ZntB</fullName>
    </submittedName>
</protein>
<keyword evidence="9" id="KW-0406">Ion transport</keyword>
<dbReference type="CDD" id="cd12833">
    <property type="entry name" value="ZntB-like_1"/>
    <property type="match status" value="1"/>
</dbReference>
<evidence type="ECO:0000256" key="9">
    <source>
        <dbReference type="ARBA" id="ARBA00023065"/>
    </source>
</evidence>
<evidence type="ECO:0000256" key="6">
    <source>
        <dbReference type="ARBA" id="ARBA00022692"/>
    </source>
</evidence>
<proteinExistence type="inferred from homology"/>
<organism evidence="12 13">
    <name type="scientific">Kiloniella laminariae</name>
    <dbReference type="NCBI Taxonomy" id="454162"/>
    <lineage>
        <taxon>Bacteria</taxon>
        <taxon>Pseudomonadati</taxon>
        <taxon>Pseudomonadota</taxon>
        <taxon>Alphaproteobacteria</taxon>
        <taxon>Rhodospirillales</taxon>
        <taxon>Kiloniellaceae</taxon>
        <taxon>Kiloniella</taxon>
    </lineage>
</organism>
<dbReference type="PANTHER" id="PTHR46494:SF3">
    <property type="entry name" value="ZINC TRANSPORT PROTEIN ZNTB"/>
    <property type="match status" value="1"/>
</dbReference>
<comment type="subcellular location">
    <subcellularLocation>
        <location evidence="1">Cell membrane</location>
        <topology evidence="1">Multi-pass membrane protein</topology>
    </subcellularLocation>
</comment>
<dbReference type="RefSeq" id="WP_269425020.1">
    <property type="nucleotide sequence ID" value="NZ_JAPWGY010000012.1"/>
</dbReference>
<keyword evidence="5" id="KW-0997">Cell inner membrane</keyword>
<dbReference type="InterPro" id="IPR045861">
    <property type="entry name" value="CorA_cytoplasmic_dom"/>
</dbReference>
<evidence type="ECO:0000256" key="7">
    <source>
        <dbReference type="ARBA" id="ARBA00022833"/>
    </source>
</evidence>
<keyword evidence="4" id="KW-1003">Cell membrane</keyword>
<dbReference type="Gene3D" id="3.30.460.20">
    <property type="entry name" value="CorA soluble domain-like"/>
    <property type="match status" value="1"/>
</dbReference>
<evidence type="ECO:0000256" key="10">
    <source>
        <dbReference type="ARBA" id="ARBA00023136"/>
    </source>
</evidence>
<evidence type="ECO:0000256" key="1">
    <source>
        <dbReference type="ARBA" id="ARBA00004651"/>
    </source>
</evidence>
<dbReference type="Pfam" id="PF01544">
    <property type="entry name" value="CorA"/>
    <property type="match status" value="1"/>
</dbReference>
<evidence type="ECO:0000256" key="11">
    <source>
        <dbReference type="SAM" id="Phobius"/>
    </source>
</evidence>
<reference evidence="12" key="1">
    <citation type="submission" date="2022-12" db="EMBL/GenBank/DDBJ databases">
        <title>Bacterial isolates from different developmental stages of Nematostella vectensis.</title>
        <authorList>
            <person name="Fraune S."/>
        </authorList>
    </citation>
    <scope>NUCLEOTIDE SEQUENCE</scope>
    <source>
        <strain evidence="12">G21630-S1</strain>
    </source>
</reference>
<keyword evidence="3" id="KW-0813">Transport</keyword>
<accession>A0ABT4LP16</accession>
<dbReference type="Gene3D" id="1.20.58.340">
    <property type="entry name" value="Magnesium transport protein CorA, transmembrane region"/>
    <property type="match status" value="2"/>
</dbReference>
<keyword evidence="7" id="KW-0862">Zinc</keyword>
<evidence type="ECO:0000313" key="12">
    <source>
        <dbReference type="EMBL" id="MCZ4282878.1"/>
    </source>
</evidence>
<keyword evidence="8 11" id="KW-1133">Transmembrane helix</keyword>
<evidence type="ECO:0000256" key="8">
    <source>
        <dbReference type="ARBA" id="ARBA00022989"/>
    </source>
</evidence>
<dbReference type="Proteomes" id="UP001069802">
    <property type="component" value="Unassembled WGS sequence"/>
</dbReference>
<comment type="caution">
    <text evidence="12">The sequence shown here is derived from an EMBL/GenBank/DDBJ whole genome shotgun (WGS) entry which is preliminary data.</text>
</comment>
<keyword evidence="10 11" id="KW-0472">Membrane</keyword>
<evidence type="ECO:0000313" key="13">
    <source>
        <dbReference type="Proteomes" id="UP001069802"/>
    </source>
</evidence>
<dbReference type="PANTHER" id="PTHR46494">
    <property type="entry name" value="CORA FAMILY METAL ION TRANSPORTER (EUROFUNG)"/>
    <property type="match status" value="1"/>
</dbReference>
<feature type="transmembrane region" description="Helical" evidence="11">
    <location>
        <begin position="297"/>
        <end position="317"/>
    </location>
</feature>
<gene>
    <name evidence="12" type="ORF">O4H49_18985</name>
</gene>
<dbReference type="EMBL" id="JAPWGY010000012">
    <property type="protein sequence ID" value="MCZ4282878.1"/>
    <property type="molecule type" value="Genomic_DNA"/>
</dbReference>
<evidence type="ECO:0000256" key="2">
    <source>
        <dbReference type="ARBA" id="ARBA00009765"/>
    </source>
</evidence>
<dbReference type="InterPro" id="IPR045863">
    <property type="entry name" value="CorA_TM1_TM2"/>
</dbReference>
<evidence type="ECO:0000256" key="4">
    <source>
        <dbReference type="ARBA" id="ARBA00022475"/>
    </source>
</evidence>
<keyword evidence="6 11" id="KW-0812">Transmembrane</keyword>
<name>A0ABT4LP16_9PROT</name>
<comment type="similarity">
    <text evidence="2">Belongs to the CorA metal ion transporter (MIT) (TC 1.A.35) family.</text>
</comment>
<sequence>MSKFIHLAYGFDGKGGAEALEGQAISQLIRDERLAWVHMDANHPDTKKWLESETDYLDPFIIDALLAEETRPRMTPVNDGVLLILRGVNLNENADPEDMVSIRLWVDKHRIISVRKRSLKAARDIEAKLLLGKGPKDSGEFICMLITQLFNRMEPVLLALDEATDDTEEQVLESGDNSLRERIVNIRKQAIIFRRYMSPQRDAIEQLRMSDISWLNERHKRNLQESYNHVTRYVEDLDAIRERSQIVKDELANMLADRLNRNMYVLSVIAAIFLPLGFLTGLLGINIGGIPGTDNANAFWIFSGILVLTVIAQVIIFKKFKWF</sequence>
<evidence type="ECO:0000256" key="5">
    <source>
        <dbReference type="ARBA" id="ARBA00022519"/>
    </source>
</evidence>
<evidence type="ECO:0000256" key="3">
    <source>
        <dbReference type="ARBA" id="ARBA00022448"/>
    </source>
</evidence>
<feature type="transmembrane region" description="Helical" evidence="11">
    <location>
        <begin position="263"/>
        <end position="285"/>
    </location>
</feature>
<dbReference type="SUPFAM" id="SSF144083">
    <property type="entry name" value="Magnesium transport protein CorA, transmembrane region"/>
    <property type="match status" value="1"/>
</dbReference>